<sequence length="182" mass="21166">MFTYKVDEEMELKLIELGDAEQVFELTDSSRESLRTFLRWVDGTSKPEDTKEFIQAGLRSFAENKSMTTVILYKNEIAGVAGYHEINWTNKSVSIGYWLGQKYQGKGIMLRAVRALTNYAFNRLALNRVEIRAAAENVKSRAIPEKLNFKEEGCIRQAEWLYDHYVDHVVYGMLAEEWQEKH</sequence>
<dbReference type="Gene3D" id="3.40.630.30">
    <property type="match status" value="1"/>
</dbReference>
<dbReference type="SUPFAM" id="SSF55729">
    <property type="entry name" value="Acyl-CoA N-acyltransferases (Nat)"/>
    <property type="match status" value="1"/>
</dbReference>
<dbReference type="InterPro" id="IPR016181">
    <property type="entry name" value="Acyl_CoA_acyltransferase"/>
</dbReference>
<dbReference type="STRING" id="407036.SAMN05216243_3371"/>
<keyword evidence="3" id="KW-1185">Reference proteome</keyword>
<feature type="domain" description="N-acetyltransferase" evidence="1">
    <location>
        <begin position="10"/>
        <end position="176"/>
    </location>
</feature>
<dbReference type="GO" id="GO:0005737">
    <property type="term" value="C:cytoplasm"/>
    <property type="evidence" value="ECO:0007669"/>
    <property type="project" value="TreeGrafter"/>
</dbReference>
<name>A0A1G9CCF3_9BACI</name>
<reference evidence="2 3" key="1">
    <citation type="submission" date="2016-10" db="EMBL/GenBank/DDBJ databases">
        <authorList>
            <person name="de Groot N.N."/>
        </authorList>
    </citation>
    <scope>NUCLEOTIDE SEQUENCE [LARGE SCALE GENOMIC DNA]</scope>
    <source>
        <strain evidence="2 3">CGMCC 1.6502</strain>
    </source>
</reference>
<protein>
    <submittedName>
        <fullName evidence="2">Ribosomal-protein-serine acetyltransferase</fullName>
    </submittedName>
</protein>
<dbReference type="EMBL" id="FNFL01000007">
    <property type="protein sequence ID" value="SDK49320.1"/>
    <property type="molecule type" value="Genomic_DNA"/>
</dbReference>
<dbReference type="Pfam" id="PF13302">
    <property type="entry name" value="Acetyltransf_3"/>
    <property type="match status" value="1"/>
</dbReference>
<keyword evidence="2" id="KW-0808">Transferase</keyword>
<dbReference type="Proteomes" id="UP000198694">
    <property type="component" value="Unassembled WGS sequence"/>
</dbReference>
<dbReference type="PANTHER" id="PTHR43441:SF12">
    <property type="entry name" value="RIBOSOMAL N-ACETYLTRANSFERASE YDAF-RELATED"/>
    <property type="match status" value="1"/>
</dbReference>
<organism evidence="2 3">
    <name type="scientific">Sediminibacillus albus</name>
    <dbReference type="NCBI Taxonomy" id="407036"/>
    <lineage>
        <taxon>Bacteria</taxon>
        <taxon>Bacillati</taxon>
        <taxon>Bacillota</taxon>
        <taxon>Bacilli</taxon>
        <taxon>Bacillales</taxon>
        <taxon>Bacillaceae</taxon>
        <taxon>Sediminibacillus</taxon>
    </lineage>
</organism>
<evidence type="ECO:0000313" key="3">
    <source>
        <dbReference type="Proteomes" id="UP000198694"/>
    </source>
</evidence>
<proteinExistence type="predicted"/>
<dbReference type="PROSITE" id="PS51186">
    <property type="entry name" value="GNAT"/>
    <property type="match status" value="1"/>
</dbReference>
<dbReference type="InterPro" id="IPR051908">
    <property type="entry name" value="Ribosomal_N-acetyltransferase"/>
</dbReference>
<gene>
    <name evidence="2" type="ORF">SAMN05216243_3371</name>
</gene>
<dbReference type="GO" id="GO:0008999">
    <property type="term" value="F:protein-N-terminal-alanine acetyltransferase activity"/>
    <property type="evidence" value="ECO:0007669"/>
    <property type="project" value="TreeGrafter"/>
</dbReference>
<dbReference type="GO" id="GO:1990189">
    <property type="term" value="F:protein N-terminal-serine acetyltransferase activity"/>
    <property type="evidence" value="ECO:0007669"/>
    <property type="project" value="TreeGrafter"/>
</dbReference>
<accession>A0A1G9CCF3</accession>
<evidence type="ECO:0000313" key="2">
    <source>
        <dbReference type="EMBL" id="SDK49320.1"/>
    </source>
</evidence>
<evidence type="ECO:0000259" key="1">
    <source>
        <dbReference type="PROSITE" id="PS51186"/>
    </source>
</evidence>
<dbReference type="AlphaFoldDB" id="A0A1G9CCF3"/>
<dbReference type="RefSeq" id="WP_093216664.1">
    <property type="nucleotide sequence ID" value="NZ_FNFL01000007.1"/>
</dbReference>
<dbReference type="PANTHER" id="PTHR43441">
    <property type="entry name" value="RIBOSOMAL-PROTEIN-SERINE ACETYLTRANSFERASE"/>
    <property type="match status" value="1"/>
</dbReference>
<dbReference type="OrthoDB" id="9799321at2"/>
<dbReference type="InterPro" id="IPR000182">
    <property type="entry name" value="GNAT_dom"/>
</dbReference>